<dbReference type="Gene3D" id="1.10.3370.10">
    <property type="entry name" value="SecY subunit domain"/>
    <property type="match status" value="1"/>
</dbReference>
<keyword evidence="1" id="KW-0812">Transmembrane</keyword>
<dbReference type="PRINTS" id="PR00303">
    <property type="entry name" value="SECYTRNLCASE"/>
</dbReference>
<protein>
    <recommendedName>
        <fullName evidence="3">Preprotein translocase subunit SecY</fullName>
    </recommendedName>
</protein>
<dbReference type="GO" id="GO:0015031">
    <property type="term" value="P:protein transport"/>
    <property type="evidence" value="ECO:0007669"/>
    <property type="project" value="InterPro"/>
</dbReference>
<dbReference type="InterPro" id="IPR023201">
    <property type="entry name" value="SecY_dom_sf"/>
</dbReference>
<dbReference type="AlphaFoldDB" id="X1IUT5"/>
<gene>
    <name evidence="2" type="ORF">S03H2_65363</name>
</gene>
<dbReference type="GO" id="GO:0016020">
    <property type="term" value="C:membrane"/>
    <property type="evidence" value="ECO:0007669"/>
    <property type="project" value="InterPro"/>
</dbReference>
<reference evidence="2" key="1">
    <citation type="journal article" date="2014" name="Front. Microbiol.">
        <title>High frequency of phylogenetically diverse reductive dehalogenase-homologous genes in deep subseafloor sedimentary metagenomes.</title>
        <authorList>
            <person name="Kawai M."/>
            <person name="Futagami T."/>
            <person name="Toyoda A."/>
            <person name="Takaki Y."/>
            <person name="Nishi S."/>
            <person name="Hori S."/>
            <person name="Arai W."/>
            <person name="Tsubouchi T."/>
            <person name="Morono Y."/>
            <person name="Uchiyama I."/>
            <person name="Ito T."/>
            <person name="Fujiyama A."/>
            <person name="Inagaki F."/>
            <person name="Takami H."/>
        </authorList>
    </citation>
    <scope>NUCLEOTIDE SEQUENCE</scope>
    <source>
        <strain evidence="2">Expedition CK06-06</strain>
    </source>
</reference>
<feature type="non-terminal residue" evidence="2">
    <location>
        <position position="206"/>
    </location>
</feature>
<dbReference type="SUPFAM" id="SSF103491">
    <property type="entry name" value="Preprotein translocase SecY subunit"/>
    <property type="match status" value="1"/>
</dbReference>
<proteinExistence type="predicted"/>
<dbReference type="Pfam" id="PF00344">
    <property type="entry name" value="SecY"/>
    <property type="match status" value="1"/>
</dbReference>
<feature type="non-terminal residue" evidence="2">
    <location>
        <position position="1"/>
    </location>
</feature>
<dbReference type="EMBL" id="BARU01042555">
    <property type="protein sequence ID" value="GAH86201.1"/>
    <property type="molecule type" value="Genomic_DNA"/>
</dbReference>
<name>X1IUT5_9ZZZZ</name>
<evidence type="ECO:0000256" key="1">
    <source>
        <dbReference type="SAM" id="Phobius"/>
    </source>
</evidence>
<comment type="caution">
    <text evidence="2">The sequence shown here is derived from an EMBL/GenBank/DDBJ whole genome shotgun (WGS) entry which is preliminary data.</text>
</comment>
<keyword evidence="1" id="KW-1133">Transmembrane helix</keyword>
<feature type="transmembrane region" description="Helical" evidence="1">
    <location>
        <begin position="6"/>
        <end position="27"/>
    </location>
</feature>
<accession>X1IUT5</accession>
<feature type="transmembrane region" description="Helical" evidence="1">
    <location>
        <begin position="65"/>
        <end position="86"/>
    </location>
</feature>
<feature type="transmembrane region" description="Helical" evidence="1">
    <location>
        <begin position="169"/>
        <end position="187"/>
    </location>
</feature>
<organism evidence="2">
    <name type="scientific">marine sediment metagenome</name>
    <dbReference type="NCBI Taxonomy" id="412755"/>
    <lineage>
        <taxon>unclassified sequences</taxon>
        <taxon>metagenomes</taxon>
        <taxon>ecological metagenomes</taxon>
    </lineage>
</organism>
<sequence>LAKANFGGLAMYVLIALATTAFIVYFIEAHRRIPVQYSRSVFRGGRMYKQSGSTHIPLRVNTAGMIPLIFAMSLVIFPGVVASYFINPVEPNIANYIVDLFRPDAALPMGFFYWGLYFLLTVAFAFFYTMVMFEQQDLPGTLQRQGGFIPGIRPGPHTKEYLDGVIKHITWGGALFLALVAIMPFVAREVTDVRVIMLSSMGMLIV</sequence>
<evidence type="ECO:0008006" key="3">
    <source>
        <dbReference type="Google" id="ProtNLM"/>
    </source>
</evidence>
<feature type="transmembrane region" description="Helical" evidence="1">
    <location>
        <begin position="111"/>
        <end position="133"/>
    </location>
</feature>
<dbReference type="InterPro" id="IPR002208">
    <property type="entry name" value="SecY/SEC61-alpha"/>
</dbReference>
<evidence type="ECO:0000313" key="2">
    <source>
        <dbReference type="EMBL" id="GAH86201.1"/>
    </source>
</evidence>
<keyword evidence="1" id="KW-0472">Membrane</keyword>